<evidence type="ECO:0000313" key="2">
    <source>
        <dbReference type="EMBL" id="KAK0723675.1"/>
    </source>
</evidence>
<reference evidence="2" key="1">
    <citation type="submission" date="2023-06" db="EMBL/GenBank/DDBJ databases">
        <title>Genome-scale phylogeny and comparative genomics of the fungal order Sordariales.</title>
        <authorList>
            <consortium name="Lawrence Berkeley National Laboratory"/>
            <person name="Hensen N."/>
            <person name="Bonometti L."/>
            <person name="Westerberg I."/>
            <person name="Brannstrom I.O."/>
            <person name="Guillou S."/>
            <person name="Cros-Aarteil S."/>
            <person name="Calhoun S."/>
            <person name="Haridas S."/>
            <person name="Kuo A."/>
            <person name="Mondo S."/>
            <person name="Pangilinan J."/>
            <person name="Riley R."/>
            <person name="Labutti K."/>
            <person name="Andreopoulos B."/>
            <person name="Lipzen A."/>
            <person name="Chen C."/>
            <person name="Yanf M."/>
            <person name="Daum C."/>
            <person name="Ng V."/>
            <person name="Clum A."/>
            <person name="Steindorff A."/>
            <person name="Ohm R."/>
            <person name="Martin F."/>
            <person name="Silar P."/>
            <person name="Natvig D."/>
            <person name="Lalanne C."/>
            <person name="Gautier V."/>
            <person name="Ament-Velasquez S.L."/>
            <person name="Kruys A."/>
            <person name="Hutchinson M.I."/>
            <person name="Powell A.J."/>
            <person name="Barry K."/>
            <person name="Miller A.N."/>
            <person name="Grigoriev I.V."/>
            <person name="Debuchy R."/>
            <person name="Gladieux P."/>
            <person name="Thoren M.H."/>
            <person name="Johannesson H."/>
        </authorList>
    </citation>
    <scope>NUCLEOTIDE SEQUENCE</scope>
    <source>
        <strain evidence="2">CBS 540.89</strain>
    </source>
</reference>
<evidence type="ECO:0000313" key="3">
    <source>
        <dbReference type="Proteomes" id="UP001172159"/>
    </source>
</evidence>
<comment type="caution">
    <text evidence="2">The sequence shown here is derived from an EMBL/GenBank/DDBJ whole genome shotgun (WGS) entry which is preliminary data.</text>
</comment>
<evidence type="ECO:0000256" key="1">
    <source>
        <dbReference type="SAM" id="MobiDB-lite"/>
    </source>
</evidence>
<dbReference type="EMBL" id="JAUKTV010000011">
    <property type="protein sequence ID" value="KAK0723675.1"/>
    <property type="molecule type" value="Genomic_DNA"/>
</dbReference>
<feature type="region of interest" description="Disordered" evidence="1">
    <location>
        <begin position="149"/>
        <end position="175"/>
    </location>
</feature>
<dbReference type="AlphaFoldDB" id="A0AA40AXA8"/>
<gene>
    <name evidence="2" type="ORF">B0T21DRAFT_39586</name>
</gene>
<feature type="compositionally biased region" description="Low complexity" evidence="1">
    <location>
        <begin position="149"/>
        <end position="166"/>
    </location>
</feature>
<protein>
    <submittedName>
        <fullName evidence="2">Uncharacterized protein</fullName>
    </submittedName>
</protein>
<organism evidence="2 3">
    <name type="scientific">Apiosordaria backusii</name>
    <dbReference type="NCBI Taxonomy" id="314023"/>
    <lineage>
        <taxon>Eukaryota</taxon>
        <taxon>Fungi</taxon>
        <taxon>Dikarya</taxon>
        <taxon>Ascomycota</taxon>
        <taxon>Pezizomycotina</taxon>
        <taxon>Sordariomycetes</taxon>
        <taxon>Sordariomycetidae</taxon>
        <taxon>Sordariales</taxon>
        <taxon>Lasiosphaeriaceae</taxon>
        <taxon>Apiosordaria</taxon>
    </lineage>
</organism>
<proteinExistence type="predicted"/>
<keyword evidence="3" id="KW-1185">Reference proteome</keyword>
<sequence length="199" mass="21830">MSSFFHTVLAAPHLSSETFCPFPESSRYFRTLNIHMAARGPIGDTSETIPHMDQFSLEGVRGVNVPEETSRNHDRPLHGVYSNFADVGRGSVTSRVPSSTSWTRPLMFLWPTVQMGEVSALAGKSGPYHVCEYIKDMITISMLPSLHPSSPSLHPSSPSLHPSSPSLHPPSPSLHPSSPIFTQSSPIFTHLHLSSPIFF</sequence>
<dbReference type="Proteomes" id="UP001172159">
    <property type="component" value="Unassembled WGS sequence"/>
</dbReference>
<name>A0AA40AXA8_9PEZI</name>
<accession>A0AA40AXA8</accession>